<accession>A0A402AS99</accession>
<evidence type="ECO:0000256" key="4">
    <source>
        <dbReference type="ARBA" id="ARBA00022692"/>
    </source>
</evidence>
<dbReference type="PROSITE" id="PS50928">
    <property type="entry name" value="ABC_TM1"/>
    <property type="match status" value="1"/>
</dbReference>
<proteinExistence type="inferred from homology"/>
<reference evidence="10" key="1">
    <citation type="submission" date="2018-12" db="EMBL/GenBank/DDBJ databases">
        <title>Tengunoibacter tsumagoiensis gen. nov., sp. nov., Dictyobacter kobayashii sp. nov., D. alpinus sp. nov., and D. joshuensis sp. nov. and description of Dictyobacteraceae fam. nov. within the order Ktedonobacterales isolated from Tengu-no-mugimeshi.</title>
        <authorList>
            <person name="Wang C.M."/>
            <person name="Zheng Y."/>
            <person name="Sakai Y."/>
            <person name="Toyoda A."/>
            <person name="Minakuchi Y."/>
            <person name="Abe K."/>
            <person name="Yokota A."/>
            <person name="Yabe S."/>
        </authorList>
    </citation>
    <scope>NUCLEOTIDE SEQUENCE [LARGE SCALE GENOMIC DNA]</scope>
    <source>
        <strain evidence="10">Uno11</strain>
    </source>
</reference>
<dbReference type="Proteomes" id="UP000287188">
    <property type="component" value="Unassembled WGS sequence"/>
</dbReference>
<protein>
    <recommendedName>
        <fullName evidence="8">ABC transmembrane type-1 domain-containing protein</fullName>
    </recommendedName>
</protein>
<dbReference type="GO" id="GO:0055085">
    <property type="term" value="P:transmembrane transport"/>
    <property type="evidence" value="ECO:0007669"/>
    <property type="project" value="InterPro"/>
</dbReference>
<evidence type="ECO:0000259" key="8">
    <source>
        <dbReference type="PROSITE" id="PS50928"/>
    </source>
</evidence>
<evidence type="ECO:0000256" key="5">
    <source>
        <dbReference type="ARBA" id="ARBA00022989"/>
    </source>
</evidence>
<comment type="similarity">
    <text evidence="7">Belongs to the binding-protein-dependent transport system permease family.</text>
</comment>
<dbReference type="Pfam" id="PF00528">
    <property type="entry name" value="BPD_transp_1"/>
    <property type="match status" value="1"/>
</dbReference>
<dbReference type="InterPro" id="IPR000515">
    <property type="entry name" value="MetI-like"/>
</dbReference>
<comment type="subcellular location">
    <subcellularLocation>
        <location evidence="1 7">Cell membrane</location>
        <topology evidence="1 7">Multi-pass membrane protein</topology>
    </subcellularLocation>
</comment>
<evidence type="ECO:0000256" key="1">
    <source>
        <dbReference type="ARBA" id="ARBA00004651"/>
    </source>
</evidence>
<evidence type="ECO:0000256" key="6">
    <source>
        <dbReference type="ARBA" id="ARBA00023136"/>
    </source>
</evidence>
<feature type="domain" description="ABC transmembrane type-1" evidence="8">
    <location>
        <begin position="1"/>
        <end position="160"/>
    </location>
</feature>
<dbReference type="Gene3D" id="1.10.3720.10">
    <property type="entry name" value="MetI-like"/>
    <property type="match status" value="1"/>
</dbReference>
<feature type="transmembrane region" description="Helical" evidence="7">
    <location>
        <begin position="141"/>
        <end position="160"/>
    </location>
</feature>
<dbReference type="PANTHER" id="PTHR43744:SF8">
    <property type="entry name" value="SN-GLYCEROL-3-PHOSPHATE TRANSPORT SYSTEM PERMEASE PROTEIN UGPE"/>
    <property type="match status" value="1"/>
</dbReference>
<keyword evidence="2 7" id="KW-0813">Transport</keyword>
<keyword evidence="6 7" id="KW-0472">Membrane</keyword>
<feature type="transmembrane region" description="Helical" evidence="7">
    <location>
        <begin position="40"/>
        <end position="59"/>
    </location>
</feature>
<feature type="transmembrane region" description="Helical" evidence="7">
    <location>
        <begin position="7"/>
        <end position="28"/>
    </location>
</feature>
<organism evidence="9 10">
    <name type="scientific">Dictyobacter kobayashii</name>
    <dbReference type="NCBI Taxonomy" id="2014872"/>
    <lineage>
        <taxon>Bacteria</taxon>
        <taxon>Bacillati</taxon>
        <taxon>Chloroflexota</taxon>
        <taxon>Ktedonobacteria</taxon>
        <taxon>Ktedonobacterales</taxon>
        <taxon>Dictyobacteraceae</taxon>
        <taxon>Dictyobacter</taxon>
    </lineage>
</organism>
<dbReference type="CDD" id="cd06261">
    <property type="entry name" value="TM_PBP2"/>
    <property type="match status" value="1"/>
</dbReference>
<name>A0A402AS99_9CHLR</name>
<sequence>MVRHLFLVMLSTLMLPQILTVIPTYVLFAHIGLINTYWPWILWGLGSSPFLSFLFRQFFSSIPVELEEAAILDGCGYFRIFLQIFLPLSLPSIATAAILSFTSVWGDYITPSLFLSQNNTTLAVAMSQGYTNINGFPLNNVIAAGAVLYVIPVIILFFFAQRYFVSAIVTSGLKG</sequence>
<evidence type="ECO:0000256" key="3">
    <source>
        <dbReference type="ARBA" id="ARBA00022475"/>
    </source>
</evidence>
<keyword evidence="10" id="KW-1185">Reference proteome</keyword>
<feature type="transmembrane region" description="Helical" evidence="7">
    <location>
        <begin position="80"/>
        <end position="105"/>
    </location>
</feature>
<dbReference type="GO" id="GO:0005886">
    <property type="term" value="C:plasma membrane"/>
    <property type="evidence" value="ECO:0007669"/>
    <property type="project" value="UniProtKB-SubCell"/>
</dbReference>
<dbReference type="PANTHER" id="PTHR43744">
    <property type="entry name" value="ABC TRANSPORTER PERMEASE PROTEIN MG189-RELATED-RELATED"/>
    <property type="match status" value="1"/>
</dbReference>
<dbReference type="AlphaFoldDB" id="A0A402AS99"/>
<keyword evidence="4 7" id="KW-0812">Transmembrane</keyword>
<evidence type="ECO:0000313" key="9">
    <source>
        <dbReference type="EMBL" id="GCE21969.1"/>
    </source>
</evidence>
<evidence type="ECO:0000256" key="7">
    <source>
        <dbReference type="RuleBase" id="RU363032"/>
    </source>
</evidence>
<evidence type="ECO:0000313" key="10">
    <source>
        <dbReference type="Proteomes" id="UP000287188"/>
    </source>
</evidence>
<keyword evidence="5 7" id="KW-1133">Transmembrane helix</keyword>
<dbReference type="SUPFAM" id="SSF161098">
    <property type="entry name" value="MetI-like"/>
    <property type="match status" value="1"/>
</dbReference>
<evidence type="ECO:0000256" key="2">
    <source>
        <dbReference type="ARBA" id="ARBA00022448"/>
    </source>
</evidence>
<gene>
    <name evidence="9" type="ORF">KDK_57690</name>
</gene>
<keyword evidence="3" id="KW-1003">Cell membrane</keyword>
<dbReference type="EMBL" id="BIFS01000002">
    <property type="protein sequence ID" value="GCE21969.1"/>
    <property type="molecule type" value="Genomic_DNA"/>
</dbReference>
<comment type="caution">
    <text evidence="9">The sequence shown here is derived from an EMBL/GenBank/DDBJ whole genome shotgun (WGS) entry which is preliminary data.</text>
</comment>
<dbReference type="InterPro" id="IPR035906">
    <property type="entry name" value="MetI-like_sf"/>
</dbReference>